<dbReference type="RefSeq" id="XP_029013445.1">
    <property type="nucleotide sequence ID" value="XM_029157612.3"/>
</dbReference>
<comment type="subcellular location">
    <subcellularLocation>
        <location evidence="2">Chromosome</location>
    </subcellularLocation>
    <subcellularLocation>
        <location evidence="1">Nucleus</location>
    </subcellularLocation>
</comment>
<evidence type="ECO:0000256" key="4">
    <source>
        <dbReference type="ARBA" id="ARBA00022454"/>
    </source>
</evidence>
<keyword evidence="6" id="KW-0175">Coiled coil</keyword>
<dbReference type="Proteomes" id="UP000515150">
    <property type="component" value="Chromosome 7"/>
</dbReference>
<dbReference type="GO" id="GO:0007140">
    <property type="term" value="P:male meiotic nuclear division"/>
    <property type="evidence" value="ECO:0007669"/>
    <property type="project" value="TreeGrafter"/>
</dbReference>
<dbReference type="CTD" id="10388"/>
<feature type="compositionally biased region" description="Basic and acidic residues" evidence="7">
    <location>
        <begin position="936"/>
        <end position="947"/>
    </location>
</feature>
<protein>
    <submittedName>
        <fullName evidence="11 12">Synaptonemal complex protein 2 isoform X1</fullName>
    </submittedName>
</protein>
<feature type="region of interest" description="Disordered" evidence="7">
    <location>
        <begin position="652"/>
        <end position="695"/>
    </location>
</feature>
<sequence length="1553" mass="173164">MHRKMSPTQDTQLEKVLDEALKSRDVKNLDGFLQMDICEGTPIKCSQQFLTKLDKFVKRSLDQKDYKSASLGFAILYKCGKNLQFPGNKGLSAIIAQGLIKKIIQWFEKCRQLWIQHGPHWDEALLNLSEDLFDVLMVIHEMCIEGTCQITESFLYPVGQLGVDPRIYILIRKEAIRKFNLILDKMPVELKKERKILTSQEASDIMLKLAGQILEGGDYDFQTALMEALCRMATPYKRNELADRWFSMAHVAKAFTNICDPEFETDCRKFLNLVNGMQGDRRRVYSYPCLEVYLDKHELLIPPDEKLEEFWIDFNLGSHSISFYFSLADENVQEGQWETICVNENEVKSYNITEIDNRKVFQLNLLETLAVSAVEGSTLTIHFSSSLDILQAARSVYGHSKYKGLGGKTSTSVVKTIVKILMEENSSQVVPESQVSLGESERSKAPYILPASSEQMVTPAKMKISESTTIINSSTGRSVHTASSLSSVLPTATRKKARPSLKMVRSCNRKSERCTGDLRRAAKTCSHGTTPRSTKAGVMKEQNTHMAKTPGVVLTGKGILEDSFVPDTQPRTGTNISSNWNKVSVSEMLMMPTQKIITQPRKESYSNLAQQQGFPSSAQGSLVPGSGQKHFHARLIQSLQQVLCEKSQRCALQNKTPDNGGGSKVKRSSGQFASMSCSPKEQPSDLAKGKKKGQVPLEAAAAPNKALVKASTSNAMKETIPHKGKMAETSRVLSSKEKRDAEVAGSMVKLISSHYQTNSESTAKDTAKGFQQSCVSSLDKRQGFNFSWFSAAKKHVSGTGTLMKSHDKTAANSAKQGNDIFAFNGDTPAGVKSRLNTSSVISSSDNHAALVLHRKKEQSTAKKKRNVKKHLFSDTDTDCALTDVSWLKESSRKPKPKVNKYTRRQPVKPKEVSIHTSYEIPNVPSPSPVSARGNANKRELEATERMRQQRKTVKPVTAPNGKHAGRQRPKRAAAASAKNYKEPDTDGSQSKTEKCPVPKQKKSQETCLVVPGVKTTRNSSCRRLSDNQSDQKKTPGLKKPELKRKLKRSDVPAKQLVNALKDSVAANQTSVCLSSPFIENMRSAERSAPILDITCSPLLSLQGSPLPASLEPTCQNTHPPLMLLPKVRSIASSKENVEPSSLYSAYKKRSTAKTLSAQSGRSLLSLRGQIPEPSIPIGPRAEISPVQHCLSPAPQCPLSLSTQPLLTSTLLELDKPSMPSPLKSPFPKDIANNGNHSSFGVSAVSQGSLSLSSTKSLGLTKRVKDSPSFALAVSHKTEKTPSSDSELRPHMSGPSRKHHISSSSNSEEDEIEERKKNNMRGERYPRMKPRKLFKSFTEVSAESEVNPVMSTSHTVSFSRWEDDVGEGDMDMDDDLELPETAINPRNLCQRFSSELKKKFQDRFTMMEFYNKQSLKTLQQHVSSLNLQVNKHRSQRHEQLKKVLLEEIHKLEQNDTVLKEMEKDLSLYWKKQAVAFHTHREQETRRNATLRKAIQSNLCSSLEYEQKIFTSQMGLIRKDMKSIQDKLLCEMQEDELQSVKRGLHALFFPDGTRF</sequence>
<keyword evidence="5" id="KW-0539">Nucleus</keyword>
<dbReference type="InterPro" id="IPR024835">
    <property type="entry name" value="SYCP2-like"/>
</dbReference>
<feature type="domain" description="Synaptonemal complex protein 2 Spt16M-like" evidence="9">
    <location>
        <begin position="284"/>
        <end position="398"/>
    </location>
</feature>
<dbReference type="GO" id="GO:0000800">
    <property type="term" value="C:lateral element"/>
    <property type="evidence" value="ECO:0007669"/>
    <property type="project" value="TreeGrafter"/>
</dbReference>
<feature type="compositionally biased region" description="Polar residues" evidence="7">
    <location>
        <begin position="668"/>
        <end position="681"/>
    </location>
</feature>
<evidence type="ECO:0000256" key="7">
    <source>
        <dbReference type="SAM" id="MobiDB-lite"/>
    </source>
</evidence>
<feature type="region of interest" description="Disordered" evidence="7">
    <location>
        <begin position="601"/>
        <end position="626"/>
    </location>
</feature>
<feature type="region of interest" description="Disordered" evidence="7">
    <location>
        <begin position="1270"/>
        <end position="1326"/>
    </location>
</feature>
<feature type="compositionally biased region" description="Basic and acidic residues" evidence="7">
    <location>
        <begin position="1023"/>
        <end position="1033"/>
    </location>
</feature>
<dbReference type="RefSeq" id="XP_029013446.1">
    <property type="nucleotide sequence ID" value="XM_029157613.3"/>
</dbReference>
<dbReference type="RefSeq" id="XP_055366089.1">
    <property type="nucleotide sequence ID" value="XM_055510114.1"/>
</dbReference>
<feature type="coiled-coil region" evidence="6">
    <location>
        <begin position="1414"/>
        <end position="1453"/>
    </location>
</feature>
<evidence type="ECO:0000256" key="5">
    <source>
        <dbReference type="ARBA" id="ARBA00023242"/>
    </source>
</evidence>
<evidence type="ECO:0000256" key="2">
    <source>
        <dbReference type="ARBA" id="ARBA00004286"/>
    </source>
</evidence>
<name>A0A6P7N1X5_BETSP</name>
<feature type="compositionally biased region" description="Basic and acidic residues" evidence="7">
    <location>
        <begin position="1312"/>
        <end position="1325"/>
    </location>
</feature>
<evidence type="ECO:0000313" key="12">
    <source>
        <dbReference type="RefSeq" id="XP_029013446.1"/>
    </source>
</evidence>
<feature type="domain" description="Synaptonemal complex protein 2 armadillo-repeat-like" evidence="8">
    <location>
        <begin position="12"/>
        <end position="189"/>
    </location>
</feature>
<evidence type="ECO:0000313" key="13">
    <source>
        <dbReference type="RefSeq" id="XP_055366089.1"/>
    </source>
</evidence>
<dbReference type="OrthoDB" id="10256849at2759"/>
<dbReference type="Pfam" id="PF18581">
    <property type="entry name" value="SYCP2_ARLD"/>
    <property type="match status" value="1"/>
</dbReference>
<accession>A0A6P7N1X5</accession>
<dbReference type="InterPro" id="IPR040560">
    <property type="entry name" value="SYCP2_SLD"/>
</dbReference>
<dbReference type="PANTHER" id="PTHR15607">
    <property type="entry name" value="SYNAPTONEMAL COMPLEX PROTEIN-RELATED"/>
    <property type="match status" value="1"/>
</dbReference>
<dbReference type="PANTHER" id="PTHR15607:SF12">
    <property type="entry name" value="SYNAPTONEMAL COMPLEX PROTEIN 2"/>
    <property type="match status" value="1"/>
</dbReference>
<feature type="compositionally biased region" description="Polar residues" evidence="7">
    <location>
        <begin position="605"/>
        <end position="620"/>
    </location>
</feature>
<gene>
    <name evidence="11 12 13" type="primary">sycp2</name>
</gene>
<evidence type="ECO:0000256" key="1">
    <source>
        <dbReference type="ARBA" id="ARBA00004123"/>
    </source>
</evidence>
<keyword evidence="4" id="KW-0158">Chromosome</keyword>
<dbReference type="GO" id="GO:0007143">
    <property type="term" value="P:female meiotic nuclear division"/>
    <property type="evidence" value="ECO:0007669"/>
    <property type="project" value="TreeGrafter"/>
</dbReference>
<keyword evidence="10" id="KW-1185">Reference proteome</keyword>
<dbReference type="GeneID" id="114859457"/>
<evidence type="ECO:0000259" key="8">
    <source>
        <dbReference type="Pfam" id="PF18581"/>
    </source>
</evidence>
<dbReference type="GO" id="GO:0000779">
    <property type="term" value="C:condensed chromosome, centromeric region"/>
    <property type="evidence" value="ECO:0007669"/>
    <property type="project" value="TreeGrafter"/>
</dbReference>
<evidence type="ECO:0000313" key="10">
    <source>
        <dbReference type="Proteomes" id="UP000515150"/>
    </source>
</evidence>
<feature type="compositionally biased region" description="Basic residues" evidence="7">
    <location>
        <begin position="893"/>
        <end position="907"/>
    </location>
</feature>
<dbReference type="InterPro" id="IPR041322">
    <property type="entry name" value="SYCP2_ARLD"/>
</dbReference>
<dbReference type="Pfam" id="PF18584">
    <property type="entry name" value="SYCP2_SLD"/>
    <property type="match status" value="1"/>
</dbReference>
<feature type="compositionally biased region" description="Basic and acidic residues" evidence="7">
    <location>
        <begin position="1275"/>
        <end position="1289"/>
    </location>
</feature>
<comment type="similarity">
    <text evidence="3">Belongs to the SYCP2 family.</text>
</comment>
<evidence type="ECO:0000256" key="3">
    <source>
        <dbReference type="ARBA" id="ARBA00007960"/>
    </source>
</evidence>
<feature type="region of interest" description="Disordered" evidence="7">
    <location>
        <begin position="888"/>
        <end position="1040"/>
    </location>
</feature>
<dbReference type="KEGG" id="bspl:114859457"/>
<reference evidence="11 12" key="1">
    <citation type="submission" date="2025-04" db="UniProtKB">
        <authorList>
            <consortium name="RefSeq"/>
        </authorList>
    </citation>
    <scope>IDENTIFICATION</scope>
</reference>
<organism evidence="10 12">
    <name type="scientific">Betta splendens</name>
    <name type="common">Siamese fighting fish</name>
    <dbReference type="NCBI Taxonomy" id="158456"/>
    <lineage>
        <taxon>Eukaryota</taxon>
        <taxon>Metazoa</taxon>
        <taxon>Chordata</taxon>
        <taxon>Craniata</taxon>
        <taxon>Vertebrata</taxon>
        <taxon>Euteleostomi</taxon>
        <taxon>Actinopterygii</taxon>
        <taxon>Neopterygii</taxon>
        <taxon>Teleostei</taxon>
        <taxon>Neoteleostei</taxon>
        <taxon>Acanthomorphata</taxon>
        <taxon>Anabantaria</taxon>
        <taxon>Anabantiformes</taxon>
        <taxon>Anabantoidei</taxon>
        <taxon>Osphronemidae</taxon>
        <taxon>Betta</taxon>
    </lineage>
</organism>
<evidence type="ECO:0000259" key="9">
    <source>
        <dbReference type="Pfam" id="PF18584"/>
    </source>
</evidence>
<evidence type="ECO:0000256" key="6">
    <source>
        <dbReference type="SAM" id="Coils"/>
    </source>
</evidence>
<evidence type="ECO:0000313" key="11">
    <source>
        <dbReference type="RefSeq" id="XP_029013445.1"/>
    </source>
</evidence>
<proteinExistence type="inferred from homology"/>